<keyword evidence="2" id="KW-0489">Methyltransferase</keyword>
<dbReference type="PANTHER" id="PTHR33841:SF1">
    <property type="entry name" value="DNA METHYLTRANSFERASE A"/>
    <property type="match status" value="1"/>
</dbReference>
<dbReference type="EC" id="2.1.1.72" evidence="1"/>
<evidence type="ECO:0000259" key="6">
    <source>
        <dbReference type="Pfam" id="PF07669"/>
    </source>
</evidence>
<feature type="domain" description="Type II methyltransferase M.TaqI-like" evidence="6">
    <location>
        <begin position="270"/>
        <end position="332"/>
    </location>
</feature>
<dbReference type="PRINTS" id="PR00507">
    <property type="entry name" value="N12N6MTFRASE"/>
</dbReference>
<name>A0A7T0BUZ7_9BACT</name>
<feature type="domain" description="Type II methyltransferase M.TaqI-like" evidence="6">
    <location>
        <begin position="1"/>
        <end position="248"/>
    </location>
</feature>
<dbReference type="InterPro" id="IPR011639">
    <property type="entry name" value="MethylTrfase_TaqI-like_dom"/>
</dbReference>
<protein>
    <recommendedName>
        <fullName evidence="1">site-specific DNA-methyltransferase (adenine-specific)</fullName>
        <ecNumber evidence="1">2.1.1.72</ecNumber>
    </recommendedName>
</protein>
<dbReference type="EMBL" id="CP048685">
    <property type="protein sequence ID" value="QPJ61302.1"/>
    <property type="molecule type" value="Genomic_DNA"/>
</dbReference>
<dbReference type="InterPro" id="IPR029063">
    <property type="entry name" value="SAM-dependent_MTases_sf"/>
</dbReference>
<evidence type="ECO:0000313" key="7">
    <source>
        <dbReference type="EMBL" id="QPJ61302.1"/>
    </source>
</evidence>
<dbReference type="PANTHER" id="PTHR33841">
    <property type="entry name" value="DNA METHYLTRANSFERASE YEEA-RELATED"/>
    <property type="match status" value="1"/>
</dbReference>
<comment type="catalytic activity">
    <reaction evidence="5">
        <text>a 2'-deoxyadenosine in DNA + S-adenosyl-L-methionine = an N(6)-methyl-2'-deoxyadenosine in DNA + S-adenosyl-L-homocysteine + H(+)</text>
        <dbReference type="Rhea" id="RHEA:15197"/>
        <dbReference type="Rhea" id="RHEA-COMP:12418"/>
        <dbReference type="Rhea" id="RHEA-COMP:12419"/>
        <dbReference type="ChEBI" id="CHEBI:15378"/>
        <dbReference type="ChEBI" id="CHEBI:57856"/>
        <dbReference type="ChEBI" id="CHEBI:59789"/>
        <dbReference type="ChEBI" id="CHEBI:90615"/>
        <dbReference type="ChEBI" id="CHEBI:90616"/>
        <dbReference type="EC" id="2.1.1.72"/>
    </reaction>
</comment>
<gene>
    <name evidence="7" type="ORF">G3M70_05115</name>
</gene>
<keyword evidence="4" id="KW-0949">S-adenosyl-L-methionine</keyword>
<evidence type="ECO:0000256" key="4">
    <source>
        <dbReference type="ARBA" id="ARBA00022691"/>
    </source>
</evidence>
<proteinExistence type="predicted"/>
<evidence type="ECO:0000256" key="5">
    <source>
        <dbReference type="ARBA" id="ARBA00047942"/>
    </source>
</evidence>
<evidence type="ECO:0000256" key="1">
    <source>
        <dbReference type="ARBA" id="ARBA00011900"/>
    </source>
</evidence>
<dbReference type="KEGG" id="nli:G3M70_05115"/>
<dbReference type="GO" id="GO:0009007">
    <property type="term" value="F:site-specific DNA-methyltransferase (adenine-specific) activity"/>
    <property type="evidence" value="ECO:0007669"/>
    <property type="project" value="UniProtKB-EC"/>
</dbReference>
<dbReference type="InterPro" id="IPR002052">
    <property type="entry name" value="DNA_methylase_N6_adenine_CS"/>
</dbReference>
<dbReference type="InterPro" id="IPR050953">
    <property type="entry name" value="N4_N6_ade-DNA_methylase"/>
</dbReference>
<dbReference type="GO" id="GO:0003676">
    <property type="term" value="F:nucleic acid binding"/>
    <property type="evidence" value="ECO:0007669"/>
    <property type="project" value="InterPro"/>
</dbReference>
<accession>A0A7T0BUZ7</accession>
<dbReference type="Pfam" id="PF07669">
    <property type="entry name" value="Eco57I"/>
    <property type="match status" value="2"/>
</dbReference>
<dbReference type="SUPFAM" id="SSF53335">
    <property type="entry name" value="S-adenosyl-L-methionine-dependent methyltransferases"/>
    <property type="match status" value="1"/>
</dbReference>
<sequence>MAVELAKVALWLHTFTVGAPLSFLDHHLRCGDSLFGEFIFDAEGYLREHTSLIIAQEVIKARLGAQGMAKIQQITDAEISEVQESALTFKEVEETTRRLDRFIGIVHAIRWLSQQKKEYKTIFKNLLDSFYGDPIKLASGEETFPESAPSLAQEFWNQIKILIEEERFFHWEIGFPEVWDNWESPDPTGGFDAVIGNPPWDRIKMQEVEWFAARKPEIALCERASDRKKKIKKLKKDKHPMWQDFLKASERAEGTSAMARKGGQYPLLSVGDINIYSLFVERAHRLVSKTGLVGFLTPSGIASDKSASEFFKSISTSGRLAGLFDFENKKIFFPDIHASFKFCAYIAGGNKRTFPETQMAFFLHATDEINDPDRCFPMSPQDFNRVNPNTGTAPIFRTRRDAEITRRIYEKFPVLNHHEKGKVWPIKYSTMFHMTNDSDKFKTREELESEGFYPVEGNKLKKGEEEFLPLYVGRMIYQYNHRASSVEINASNIQNVANSRETEMQDLVNPEYYPDPQYWVSKNVISPSLKLKWHFSFRDVSNPTNERSLISAIIPNYPVGNTLPILIPENEIDLDNFFIIVQNLIGNFNSFAFDFIARQKMQGQHINWYILEQIPVIPNKLFSTMFGDNSAREIIHEEVLRLTYTAWDLKDFAKDMGYEGEPFIWDEEDRIHRKARLDALFFLLYRLTEKDADYILETFPIVKREDDAKYGKYRTKELILAYMRALKAGDTDSKIII</sequence>
<reference evidence="7 8" key="1">
    <citation type="submission" date="2020-02" db="EMBL/GenBank/DDBJ databases">
        <title>Genomic and physiological characterization of two novel Nitrospinaceae genera.</title>
        <authorList>
            <person name="Mueller A.J."/>
            <person name="Jung M.-Y."/>
            <person name="Strachan C.R."/>
            <person name="Herbold C.W."/>
            <person name="Kirkegaard R.H."/>
            <person name="Daims H."/>
        </authorList>
    </citation>
    <scope>NUCLEOTIDE SEQUENCE [LARGE SCALE GENOMIC DNA]</scope>
    <source>
        <strain evidence="7">EB</strain>
    </source>
</reference>
<dbReference type="Gene3D" id="3.40.50.150">
    <property type="entry name" value="Vaccinia Virus protein VP39"/>
    <property type="match status" value="1"/>
</dbReference>
<dbReference type="Proteomes" id="UP000594688">
    <property type="component" value="Chromosome"/>
</dbReference>
<evidence type="ECO:0000256" key="2">
    <source>
        <dbReference type="ARBA" id="ARBA00022603"/>
    </source>
</evidence>
<evidence type="ECO:0000256" key="3">
    <source>
        <dbReference type="ARBA" id="ARBA00022679"/>
    </source>
</evidence>
<dbReference type="AlphaFoldDB" id="A0A7T0BUZ7"/>
<keyword evidence="3" id="KW-0808">Transferase</keyword>
<dbReference type="PROSITE" id="PS00092">
    <property type="entry name" value="N6_MTASE"/>
    <property type="match status" value="1"/>
</dbReference>
<dbReference type="GO" id="GO:0032259">
    <property type="term" value="P:methylation"/>
    <property type="evidence" value="ECO:0007669"/>
    <property type="project" value="UniProtKB-KW"/>
</dbReference>
<dbReference type="GO" id="GO:0006304">
    <property type="term" value="P:DNA modification"/>
    <property type="evidence" value="ECO:0007669"/>
    <property type="project" value="InterPro"/>
</dbReference>
<evidence type="ECO:0000313" key="8">
    <source>
        <dbReference type="Proteomes" id="UP000594688"/>
    </source>
</evidence>
<organism evidence="7 8">
    <name type="scientific">Candidatus Nitronauta litoralis</name>
    <dbReference type="NCBI Taxonomy" id="2705533"/>
    <lineage>
        <taxon>Bacteria</taxon>
        <taxon>Pseudomonadati</taxon>
        <taxon>Nitrospinota/Tectimicrobiota group</taxon>
        <taxon>Nitrospinota</taxon>
        <taxon>Nitrospinia</taxon>
        <taxon>Nitrospinales</taxon>
        <taxon>Nitrospinaceae</taxon>
        <taxon>Candidatus Nitronauta</taxon>
    </lineage>
</organism>